<feature type="signal peptide" evidence="1">
    <location>
        <begin position="1"/>
        <end position="19"/>
    </location>
</feature>
<feature type="domain" description="Tail specific protease" evidence="2">
    <location>
        <begin position="232"/>
        <end position="413"/>
    </location>
</feature>
<evidence type="ECO:0000313" key="4">
    <source>
        <dbReference type="Proteomes" id="UP001597461"/>
    </source>
</evidence>
<proteinExistence type="predicted"/>
<feature type="chain" id="PRO_5046637187" evidence="1">
    <location>
        <begin position="20"/>
        <end position="455"/>
    </location>
</feature>
<evidence type="ECO:0000313" key="3">
    <source>
        <dbReference type="EMBL" id="MFD2583252.1"/>
    </source>
</evidence>
<reference evidence="4" key="1">
    <citation type="journal article" date="2019" name="Int. J. Syst. Evol. Microbiol.">
        <title>The Global Catalogue of Microorganisms (GCM) 10K type strain sequencing project: providing services to taxonomists for standard genome sequencing and annotation.</title>
        <authorList>
            <consortium name="The Broad Institute Genomics Platform"/>
            <consortium name="The Broad Institute Genome Sequencing Center for Infectious Disease"/>
            <person name="Wu L."/>
            <person name="Ma J."/>
        </authorList>
    </citation>
    <scope>NUCLEOTIDE SEQUENCE [LARGE SCALE GENOMIC DNA]</scope>
    <source>
        <strain evidence="4">KCTC 42866</strain>
    </source>
</reference>
<dbReference type="Gene3D" id="3.90.226.10">
    <property type="entry name" value="2-enoyl-CoA Hydratase, Chain A, domain 1"/>
    <property type="match status" value="1"/>
</dbReference>
<dbReference type="RefSeq" id="WP_379079194.1">
    <property type="nucleotide sequence ID" value="NZ_JBHULL010000009.1"/>
</dbReference>
<evidence type="ECO:0000259" key="2">
    <source>
        <dbReference type="Pfam" id="PF03572"/>
    </source>
</evidence>
<name>A0ABW5MJS5_9SPHI</name>
<dbReference type="InterPro" id="IPR005151">
    <property type="entry name" value="Tail-specific_protease"/>
</dbReference>
<gene>
    <name evidence="3" type="ORF">ACFSR6_12200</name>
</gene>
<sequence length="455" mass="51291">MKTALPLLFLFSLWSSGFAQRISKAEAIEDIDLLDKTIRTVHYNPFLFTSSFKYLQKVNELKRSLPDSIETRLFALKLGEITGIIDDAHTAPNIIQSIFQADFRKPVFLPLTFVADKKGMTYSDGKLSQDIIPAGAKIISVNGISVPEFYKASALRVGGLQTYRNEIAGKMMGYNLYLSGIRPPFKVVYRYQQKKLIKEIEKGAILRDIIGDAFPNLVNKPYSFNILNNKVAHIELNTLSGDYHPYLKFFDSCFTIIKQKNIKAVAIDIRKNTGGNSINADLLLGFFNSKKYTLSTGKNWKISQLYKDKLMIQGDSSNQYLKEQNNSIWQIRTCEPYAPKYTSEDAFFKGQVYLITGPMTFSSANMLADGVKQFKLATLVGESTGENTNDFGEGYRFQLPNSKISVSVSTSLDFGANCNDKTKHPVIPDRYIETSYLDQIKGIDPVLQYIKTLNN</sequence>
<keyword evidence="4" id="KW-1185">Reference proteome</keyword>
<evidence type="ECO:0000256" key="1">
    <source>
        <dbReference type="SAM" id="SignalP"/>
    </source>
</evidence>
<dbReference type="Proteomes" id="UP001597461">
    <property type="component" value="Unassembled WGS sequence"/>
</dbReference>
<dbReference type="InterPro" id="IPR029045">
    <property type="entry name" value="ClpP/crotonase-like_dom_sf"/>
</dbReference>
<protein>
    <submittedName>
        <fullName evidence="3">S41 family peptidase</fullName>
    </submittedName>
</protein>
<dbReference type="Pfam" id="PF03572">
    <property type="entry name" value="Peptidase_S41"/>
    <property type="match status" value="1"/>
</dbReference>
<dbReference type="SUPFAM" id="SSF52096">
    <property type="entry name" value="ClpP/crotonase"/>
    <property type="match status" value="1"/>
</dbReference>
<comment type="caution">
    <text evidence="3">The sequence shown here is derived from an EMBL/GenBank/DDBJ whole genome shotgun (WGS) entry which is preliminary data.</text>
</comment>
<keyword evidence="1" id="KW-0732">Signal</keyword>
<accession>A0ABW5MJS5</accession>
<dbReference type="EMBL" id="JBHULL010000009">
    <property type="protein sequence ID" value="MFD2583252.1"/>
    <property type="molecule type" value="Genomic_DNA"/>
</dbReference>
<organism evidence="3 4">
    <name type="scientific">Pedobacter vanadiisoli</name>
    <dbReference type="NCBI Taxonomy" id="1761975"/>
    <lineage>
        <taxon>Bacteria</taxon>
        <taxon>Pseudomonadati</taxon>
        <taxon>Bacteroidota</taxon>
        <taxon>Sphingobacteriia</taxon>
        <taxon>Sphingobacteriales</taxon>
        <taxon>Sphingobacteriaceae</taxon>
        <taxon>Pedobacter</taxon>
    </lineage>
</organism>